<keyword evidence="3" id="KW-1185">Reference proteome</keyword>
<accession>A0A975B2L6</accession>
<dbReference type="EMBL" id="CP046072">
    <property type="protein sequence ID" value="QSZ43000.1"/>
    <property type="molecule type" value="Genomic_DNA"/>
</dbReference>
<sequence length="494" mass="53634">MKTVNIRVFFSVMFLIPLSSALFLSACCENQSFDNFPTENLPRTIAYTVQVADDNVIDATVQANACDNGVEVGNGIYKLMCSSKPTLIRASGGYYLDGNSTHTIDIPLQLNTTYLEEGNDLVLTPATTMVSSLTDKEDIEAFALSIGLDLNTIYGLPTVYSQELYRYLNLINTLAAENGISDIAAFRNFAVDKIKSKGPVLTFAQALTNIKDAIAELTNNTDLITAFTFGLEGFKKEFNDINVTDISASLKKYALAQNDVVFTGYIYDKLIPGATITASLNGVILKSVVADANGKWKIELDLSGFSDTSLIIFTAVFPKLNGKTDIEFKSMISAGEIGNSKKVNLIDNSSLALSNVTTAEYVLVEKAIADKNSSTWTSQQIVQTKKDVKENQAALLLDLSAAIKVIVDTNISVPENTLAFAQKILKESQVTTNTLVISFDDYNSTVQADIGTQLPIQRIAIQEDIVLNAQTIIEVKEEVIIEEPVVPTGAIGEN</sequence>
<reference evidence="2" key="1">
    <citation type="submission" date="2019-11" db="EMBL/GenBank/DDBJ databases">
        <authorList>
            <person name="Kojima H."/>
        </authorList>
    </citation>
    <scope>NUCLEOTIDE SEQUENCE</scope>
    <source>
        <strain evidence="2">H1576</strain>
    </source>
</reference>
<proteinExistence type="predicted"/>
<dbReference type="Proteomes" id="UP000671852">
    <property type="component" value="Chromosome"/>
</dbReference>
<evidence type="ECO:0000313" key="3">
    <source>
        <dbReference type="Proteomes" id="UP000671852"/>
    </source>
</evidence>
<protein>
    <submittedName>
        <fullName evidence="2">Uncharacterized protein</fullName>
    </submittedName>
</protein>
<dbReference type="RefSeq" id="WP_207561814.1">
    <property type="nucleotide sequence ID" value="NZ_CP046072.1"/>
</dbReference>
<evidence type="ECO:0000256" key="1">
    <source>
        <dbReference type="SAM" id="SignalP"/>
    </source>
</evidence>
<name>A0A975B2L6_9BACT</name>
<evidence type="ECO:0000313" key="2">
    <source>
        <dbReference type="EMBL" id="QSZ43000.1"/>
    </source>
</evidence>
<keyword evidence="1" id="KW-0732">Signal</keyword>
<dbReference type="KEGG" id="saqt:GJV85_13095"/>
<feature type="chain" id="PRO_5037790324" evidence="1">
    <location>
        <begin position="27"/>
        <end position="494"/>
    </location>
</feature>
<feature type="signal peptide" evidence="1">
    <location>
        <begin position="1"/>
        <end position="26"/>
    </location>
</feature>
<reference evidence="2" key="2">
    <citation type="submission" date="2021-04" db="EMBL/GenBank/DDBJ databases">
        <title>Isolation and characterization of a novel species of the genus Sulfurimonas.</title>
        <authorList>
            <person name="Fukui M."/>
        </authorList>
    </citation>
    <scope>NUCLEOTIDE SEQUENCE</scope>
    <source>
        <strain evidence="2">H1576</strain>
    </source>
</reference>
<dbReference type="AlphaFoldDB" id="A0A975B2L6"/>
<dbReference type="PROSITE" id="PS51257">
    <property type="entry name" value="PROKAR_LIPOPROTEIN"/>
    <property type="match status" value="1"/>
</dbReference>
<gene>
    <name evidence="2" type="ORF">GJV85_13095</name>
</gene>
<organism evidence="2 3">
    <name type="scientific">Sulfurimonas aquatica</name>
    <dbReference type="NCBI Taxonomy" id="2672570"/>
    <lineage>
        <taxon>Bacteria</taxon>
        <taxon>Pseudomonadati</taxon>
        <taxon>Campylobacterota</taxon>
        <taxon>Epsilonproteobacteria</taxon>
        <taxon>Campylobacterales</taxon>
        <taxon>Sulfurimonadaceae</taxon>
        <taxon>Sulfurimonas</taxon>
    </lineage>
</organism>